<dbReference type="PROSITE" id="PS50235">
    <property type="entry name" value="USP_3"/>
    <property type="match status" value="1"/>
</dbReference>
<dbReference type="PANTHER" id="PTHR43982">
    <property type="entry name" value="UBIQUITIN CARBOXYL-TERMINAL HYDROLASE"/>
    <property type="match status" value="1"/>
</dbReference>
<dbReference type="InterPro" id="IPR000626">
    <property type="entry name" value="Ubiquitin-like_dom"/>
</dbReference>
<dbReference type="InterPro" id="IPR029071">
    <property type="entry name" value="Ubiquitin-like_domsf"/>
</dbReference>
<organism evidence="14 15">
    <name type="scientific">Geodia barretti</name>
    <name type="common">Barrett's horny sponge</name>
    <dbReference type="NCBI Taxonomy" id="519541"/>
    <lineage>
        <taxon>Eukaryota</taxon>
        <taxon>Metazoa</taxon>
        <taxon>Porifera</taxon>
        <taxon>Demospongiae</taxon>
        <taxon>Heteroscleromorpha</taxon>
        <taxon>Tetractinellida</taxon>
        <taxon>Astrophorina</taxon>
        <taxon>Geodiidae</taxon>
        <taxon>Geodia</taxon>
    </lineage>
</organism>
<dbReference type="InterPro" id="IPR018200">
    <property type="entry name" value="USP_CS"/>
</dbReference>
<evidence type="ECO:0000256" key="7">
    <source>
        <dbReference type="ARBA" id="ARBA00022801"/>
    </source>
</evidence>
<dbReference type="EC" id="3.4.19.12" evidence="3"/>
<dbReference type="SUPFAM" id="SSF54236">
    <property type="entry name" value="Ubiquitin-like"/>
    <property type="match status" value="1"/>
</dbReference>
<evidence type="ECO:0000313" key="14">
    <source>
        <dbReference type="EMBL" id="CAI8044983.1"/>
    </source>
</evidence>
<dbReference type="SUPFAM" id="SSF54001">
    <property type="entry name" value="Cysteine proteinases"/>
    <property type="match status" value="1"/>
</dbReference>
<evidence type="ECO:0000256" key="6">
    <source>
        <dbReference type="ARBA" id="ARBA00022786"/>
    </source>
</evidence>
<dbReference type="AlphaFoldDB" id="A0AA35TBJ8"/>
<accession>A0AA35TBJ8</accession>
<evidence type="ECO:0000256" key="1">
    <source>
        <dbReference type="ARBA" id="ARBA00000707"/>
    </source>
</evidence>
<feature type="domain" description="Ubiquitin-like" evidence="12">
    <location>
        <begin position="4"/>
        <end position="57"/>
    </location>
</feature>
<proteinExistence type="inferred from homology"/>
<comment type="catalytic activity">
    <reaction evidence="1">
        <text>Thiol-dependent hydrolysis of ester, thioester, amide, peptide and isopeptide bonds formed by the C-terminal Gly of ubiquitin (a 76-residue protein attached to proteins as an intracellular targeting signal).</text>
        <dbReference type="EC" id="3.4.19.12"/>
    </reaction>
</comment>
<dbReference type="PANTHER" id="PTHR43982:SF1">
    <property type="entry name" value="UBIQUITIN CARBOXYL-TERMINAL HYDROLASE 14"/>
    <property type="match status" value="1"/>
</dbReference>
<keyword evidence="5" id="KW-0645">Protease</keyword>
<name>A0AA35TBJ8_GEOBA</name>
<dbReference type="Gene3D" id="3.90.70.10">
    <property type="entry name" value="Cysteine proteinases"/>
    <property type="match status" value="1"/>
</dbReference>
<dbReference type="PROSITE" id="PS50053">
    <property type="entry name" value="UBIQUITIN_2"/>
    <property type="match status" value="1"/>
</dbReference>
<feature type="non-terminal residue" evidence="14">
    <location>
        <position position="1"/>
    </location>
</feature>
<keyword evidence="8" id="KW-0788">Thiol protease</keyword>
<gene>
    <name evidence="14" type="ORF">GBAR_LOCUS24903</name>
</gene>
<keyword evidence="6" id="KW-0833">Ubl conjugation pathway</keyword>
<dbReference type="InterPro" id="IPR001394">
    <property type="entry name" value="Peptidase_C19_UCH"/>
</dbReference>
<protein>
    <recommendedName>
        <fullName evidence="4">Ubiquitin carboxyl-terminal hydrolase 14</fullName>
        <ecNumber evidence="3">3.4.19.12</ecNumber>
    </recommendedName>
    <alternativeName>
        <fullName evidence="9">Deubiquitinating enzyme 14</fullName>
    </alternativeName>
    <alternativeName>
        <fullName evidence="10">Ubiquitin thioesterase 14</fullName>
    </alternativeName>
    <alternativeName>
        <fullName evidence="11">Ubiquitin-specific-processing protease 14</fullName>
    </alternativeName>
</protein>
<dbReference type="InterPro" id="IPR028889">
    <property type="entry name" value="USP"/>
</dbReference>
<evidence type="ECO:0000256" key="11">
    <source>
        <dbReference type="ARBA" id="ARBA00032096"/>
    </source>
</evidence>
<dbReference type="InterPro" id="IPR044635">
    <property type="entry name" value="UBP14-like"/>
</dbReference>
<keyword evidence="7 14" id="KW-0378">Hydrolase</keyword>
<dbReference type="InterPro" id="IPR019954">
    <property type="entry name" value="Ubiquitin_CS"/>
</dbReference>
<evidence type="ECO:0000256" key="5">
    <source>
        <dbReference type="ARBA" id="ARBA00022670"/>
    </source>
</evidence>
<dbReference type="InterPro" id="IPR038765">
    <property type="entry name" value="Papain-like_cys_pep_sf"/>
</dbReference>
<dbReference type="GO" id="GO:0061136">
    <property type="term" value="P:regulation of proteasomal protein catabolic process"/>
    <property type="evidence" value="ECO:0007669"/>
    <property type="project" value="TreeGrafter"/>
</dbReference>
<comment type="similarity">
    <text evidence="2">Belongs to the peptidase C19 family. USP14/UBP6 subfamily.</text>
</comment>
<dbReference type="Pfam" id="PF00240">
    <property type="entry name" value="ubiquitin"/>
    <property type="match status" value="1"/>
</dbReference>
<dbReference type="Gene3D" id="3.10.20.90">
    <property type="entry name" value="Phosphatidylinositol 3-kinase Catalytic Subunit, Chain A, domain 1"/>
    <property type="match status" value="1"/>
</dbReference>
<dbReference type="PROSITE" id="PS00972">
    <property type="entry name" value="USP_1"/>
    <property type="match status" value="1"/>
</dbReference>
<evidence type="ECO:0000256" key="3">
    <source>
        <dbReference type="ARBA" id="ARBA00012759"/>
    </source>
</evidence>
<reference evidence="14" key="1">
    <citation type="submission" date="2023-03" db="EMBL/GenBank/DDBJ databases">
        <authorList>
            <person name="Steffen K."/>
            <person name="Cardenas P."/>
        </authorList>
    </citation>
    <scope>NUCLEOTIDE SEQUENCE</scope>
</reference>
<dbReference type="Proteomes" id="UP001174909">
    <property type="component" value="Unassembled WGS sequence"/>
</dbReference>
<evidence type="ECO:0000259" key="12">
    <source>
        <dbReference type="PROSITE" id="PS50053"/>
    </source>
</evidence>
<dbReference type="GO" id="GO:0043161">
    <property type="term" value="P:proteasome-mediated ubiquitin-dependent protein catabolic process"/>
    <property type="evidence" value="ECO:0007669"/>
    <property type="project" value="InterPro"/>
</dbReference>
<keyword evidence="15" id="KW-1185">Reference proteome</keyword>
<dbReference type="GO" id="GO:0004843">
    <property type="term" value="F:cysteine-type deubiquitinase activity"/>
    <property type="evidence" value="ECO:0007669"/>
    <property type="project" value="UniProtKB-EC"/>
</dbReference>
<sequence>MSTVKVNVKWGKKKYEKIEVDLAEPPAVFKSQLFSLTGVPPERQRLMIGGLILGDEEWSNTKSKVKNNATFMMMGSADSLPEAPKQKTKFLEDMTDTEAAAALSLPTGIENFGNTCYLNATLQCLKVVPELRSALGSYHVPATRAELMDTDTASPQSLTRDLKMLYLMMESGQDIRIPSMLFLHTLHAVKPEFAHKDEKTGSYKQQDAHECWSAMVNNLSETLRVPGIPPPPSTNQGATGGRNAFIKQYFGVETKSTYKCEECPDEPVTTETETSYQVSCFIAQDVKYMYTAMRKGMEGTVKKKSAVLGRDAEFKKTSPLSRLPGYLTVQFVRFSVGKAPDSGEPVARKILKDVKYTMKLDMYEFCTTELQQKLSPMRTKFKEQEEKKMAQKAKLIAEGKLLGPKLAGAAAIAKKDENVEYEPFQFEDGAYEMAGEEEERGCL</sequence>
<evidence type="ECO:0000259" key="13">
    <source>
        <dbReference type="PROSITE" id="PS50235"/>
    </source>
</evidence>
<dbReference type="PROSITE" id="PS00299">
    <property type="entry name" value="UBIQUITIN_1"/>
    <property type="match status" value="1"/>
</dbReference>
<dbReference type="SMART" id="SM00213">
    <property type="entry name" value="UBQ"/>
    <property type="match status" value="1"/>
</dbReference>
<evidence type="ECO:0000256" key="10">
    <source>
        <dbReference type="ARBA" id="ARBA00029889"/>
    </source>
</evidence>
<dbReference type="Pfam" id="PF00443">
    <property type="entry name" value="UCH"/>
    <property type="match status" value="1"/>
</dbReference>
<dbReference type="GO" id="GO:0070628">
    <property type="term" value="F:proteasome binding"/>
    <property type="evidence" value="ECO:0007669"/>
    <property type="project" value="TreeGrafter"/>
</dbReference>
<evidence type="ECO:0000256" key="4">
    <source>
        <dbReference type="ARBA" id="ARBA00014611"/>
    </source>
</evidence>
<dbReference type="GO" id="GO:0016579">
    <property type="term" value="P:protein deubiquitination"/>
    <property type="evidence" value="ECO:0007669"/>
    <property type="project" value="InterPro"/>
</dbReference>
<dbReference type="CDD" id="cd16104">
    <property type="entry name" value="Ubl_USP14_like"/>
    <property type="match status" value="1"/>
</dbReference>
<evidence type="ECO:0000313" key="15">
    <source>
        <dbReference type="Proteomes" id="UP001174909"/>
    </source>
</evidence>
<feature type="domain" description="USP" evidence="13">
    <location>
        <begin position="107"/>
        <end position="443"/>
    </location>
</feature>
<dbReference type="EMBL" id="CASHTH010003439">
    <property type="protein sequence ID" value="CAI8044983.1"/>
    <property type="molecule type" value="Genomic_DNA"/>
</dbReference>
<evidence type="ECO:0000256" key="2">
    <source>
        <dbReference type="ARBA" id="ARBA00008739"/>
    </source>
</evidence>
<evidence type="ECO:0000256" key="9">
    <source>
        <dbReference type="ARBA" id="ARBA00029877"/>
    </source>
</evidence>
<evidence type="ECO:0000256" key="8">
    <source>
        <dbReference type="ARBA" id="ARBA00022807"/>
    </source>
</evidence>
<comment type="caution">
    <text evidence="14">The sequence shown here is derived from an EMBL/GenBank/DDBJ whole genome shotgun (WGS) entry which is preliminary data.</text>
</comment>